<dbReference type="EMBL" id="CAJNDS010002153">
    <property type="protein sequence ID" value="CAE7353670.1"/>
    <property type="molecule type" value="Genomic_DNA"/>
</dbReference>
<dbReference type="InterPro" id="IPR005123">
    <property type="entry name" value="Oxoglu/Fe-dep_dioxygenase_dom"/>
</dbReference>
<feature type="domain" description="Fe2OG dioxygenase" evidence="1">
    <location>
        <begin position="1"/>
        <end position="89"/>
    </location>
</feature>
<protein>
    <recommendedName>
        <fullName evidence="1">Fe2OG dioxygenase domain-containing protein</fullName>
    </recommendedName>
</protein>
<dbReference type="Proteomes" id="UP000604046">
    <property type="component" value="Unassembled WGS sequence"/>
</dbReference>
<evidence type="ECO:0000313" key="3">
    <source>
        <dbReference type="Proteomes" id="UP000604046"/>
    </source>
</evidence>
<dbReference type="OrthoDB" id="7920740at2759"/>
<gene>
    <name evidence="2" type="ORF">SNAT2548_LOCUS18716</name>
</gene>
<evidence type="ECO:0000313" key="2">
    <source>
        <dbReference type="EMBL" id="CAE7353670.1"/>
    </source>
</evidence>
<evidence type="ECO:0000259" key="1">
    <source>
        <dbReference type="PROSITE" id="PS51471"/>
    </source>
</evidence>
<comment type="caution">
    <text evidence="2">The sequence shown here is derived from an EMBL/GenBank/DDBJ whole genome shotgun (WGS) entry which is preliminary data.</text>
</comment>
<accession>A0A812PGT5</accession>
<organism evidence="2 3">
    <name type="scientific">Symbiodinium natans</name>
    <dbReference type="NCBI Taxonomy" id="878477"/>
    <lineage>
        <taxon>Eukaryota</taxon>
        <taxon>Sar</taxon>
        <taxon>Alveolata</taxon>
        <taxon>Dinophyceae</taxon>
        <taxon>Suessiales</taxon>
        <taxon>Symbiodiniaceae</taxon>
        <taxon>Symbiodinium</taxon>
    </lineage>
</organism>
<sequence length="1271" mass="143493">MHKDVNNHREHLNYTIAIGDFTGGELWIHDDTVRKDEPGCINKIAPTGAKLGGRLHRSKSKIISFDPKTFHCVTPWKGERWSITGYVNRAVHRLDSHQLEKLKSLGFLLPKQKNFPPAVPAEIDEEMTLYELATMDPPAPAPVSRASSLLLRKERGMLQMGILVRVVVGKDFHECIKPIRAYQFKVPEGDFTFPMKQRTLSPQLNRPLKLLTPTGRPSAVANPVKDEWTIRGDKLIRFHYSPRRELFSPDLTDCPVPISALGKERLTKIMPIGGTDIIADCDEWRHVRKRNKKLSFKWVGRTEFDILTKPHTSEEAVKDFPCMPTVPMSSHQHRDKIPASHALTAEQVQEAMAMVARPVGRKELLADPQAQASLDVEWEKLMKKKAWDMSSVREWEEVSKEAAKRGKKAHVGKIFEICVEKGSELPKGNPLRKFKGRTVFQGNNVKDENNDTALFSELGSSPATMEAGKVLDAYGHAPGHDVEQGDGKQAYTQTTLKGADTWVRLPRERWPKEWVGKFRDPVVRLRLALYGHPDSGGFWEQHCEKRLREVGFELVFPAAWPSVFYHPTLKLLLAVYVDDFKMAGPKENLAKGWELIGSRIDMATPASVPPPAVASDSRNSPDVESLIYSMKWGYHLDQLIDEALKHLNEARDHHPEGAATHIIFGWSGNDVWGQHGYHGYTWHLQSKFTKRTAEELEQIDTWPAKQKLRVDRACERACKLLHRTDVSGVSFLMGCTIIDPVELYEQTSRPDGFHADASDQNLQSTLRWHAAMLRGILTDYRLLAVEQQLIANQREAVFHAHFVLNKPEPFLTVPPASGRILSKIVDSPDPPLAREAEEEIVLAGPLLAEAEYEVVNDDSAQSCNPQPITEFDFARNDTRPGAGCVLAIEDGDPINVVAEEHLVMANQAAEGITQEELTAVAAEEEITLLSQFVEQDDDPYENADTYSLKKAEVVAPPSPVVVIDDPDAPQPSEAVAQAPLVPKAKPRPPTLPRWVTADQLPDLPDDYRFLTENARVCLSKKMSFLARGFANRRAPEMAVHISARDNSIEWSEFFEKLGMMWRGLRVEHVVDVLKSTHDKVRFEVKVVIKPDREVQLRAFRAIQGHDGILLSEETDVMALNTHSPYQIAHEENLTVEDEIIRLEDLKFADNAPRPEPLAEAKWGSTLKVWFSAKGIRVDRKYRSELDHFIVQELVSFPWFYCTSCRKHYIDGMIECQFCGSRIAAESDMAHVAEPSKRRLESSRKGRNIDIMSIERAKHKIKVSLQQCAANA</sequence>
<keyword evidence="3" id="KW-1185">Reference proteome</keyword>
<name>A0A812PGT5_9DINO</name>
<proteinExistence type="predicted"/>
<dbReference type="PROSITE" id="PS51471">
    <property type="entry name" value="FE2OG_OXY"/>
    <property type="match status" value="1"/>
</dbReference>
<reference evidence="2" key="1">
    <citation type="submission" date="2021-02" db="EMBL/GenBank/DDBJ databases">
        <authorList>
            <person name="Dougan E. K."/>
            <person name="Rhodes N."/>
            <person name="Thang M."/>
            <person name="Chan C."/>
        </authorList>
    </citation>
    <scope>NUCLEOTIDE SEQUENCE</scope>
</reference>
<dbReference type="AlphaFoldDB" id="A0A812PGT5"/>